<feature type="transmembrane region" description="Helical" evidence="6">
    <location>
        <begin position="210"/>
        <end position="229"/>
    </location>
</feature>
<evidence type="ECO:0000313" key="9">
    <source>
        <dbReference type="Proteomes" id="UP000235786"/>
    </source>
</evidence>
<dbReference type="PANTHER" id="PTHR23502:SF23">
    <property type="entry name" value="FLUCONAZOLE RESISTANCE PROTEIN 1"/>
    <property type="match status" value="1"/>
</dbReference>
<dbReference type="CDD" id="cd17323">
    <property type="entry name" value="MFS_Tpo1_MDR_like"/>
    <property type="match status" value="1"/>
</dbReference>
<evidence type="ECO:0000256" key="1">
    <source>
        <dbReference type="ARBA" id="ARBA00004141"/>
    </source>
</evidence>
<name>A0A2J6R103_HYAVF</name>
<keyword evidence="3 6" id="KW-1133">Transmembrane helix</keyword>
<dbReference type="GO" id="GO:1990961">
    <property type="term" value="P:xenobiotic detoxification by transmembrane export across the plasma membrane"/>
    <property type="evidence" value="ECO:0007669"/>
    <property type="project" value="TreeGrafter"/>
</dbReference>
<feature type="compositionally biased region" description="Basic and acidic residues" evidence="5">
    <location>
        <begin position="41"/>
        <end position="52"/>
    </location>
</feature>
<feature type="transmembrane region" description="Helical" evidence="6">
    <location>
        <begin position="460"/>
        <end position="478"/>
    </location>
</feature>
<protein>
    <submittedName>
        <fullName evidence="8">MFS general substrate transporter</fullName>
    </submittedName>
</protein>
<dbReference type="GO" id="GO:0005886">
    <property type="term" value="C:plasma membrane"/>
    <property type="evidence" value="ECO:0007669"/>
    <property type="project" value="TreeGrafter"/>
</dbReference>
<accession>A0A2J6R103</accession>
<sequence length="585" mass="64164">MADIIRDSSLGQLIRLLTRNKFLLYAEERPDFVFPAPITEHEQQHPKEKVEGDSDSDAASTSESISTSESSSDADLEKVETTVTRGLRPYFSRTSQAEAVGPEKTVSKAIQPTLTSDGTILVDWYATDDADNPMNWSTGKRTFIAVQILLYTFAVYIGSSIYAPSIGGVMENFGVGETAASLGLALYVFGYGIGPMVFSPLSEMPLVGRNPLYIATFAIFVILTLPGALTPTFGGLIAVRFLLGVFGSPSLATGPATLQDMFPLLKVPYLLSLWAAAATLGPALGPVVGGFSVQAMNWRWAQWEMLWLSAPIFLLMFISLPETSAANILLRRAQRLRKLQSNTNLKSQSEIDQANMSLSEVTYNALLIPWQINALDPAVAFSTFYTALLYMIYYSFFESFPLVYVTMYNFNLGESSLPFLSILVALGIFLPLYLLHFYLTVEKPFTTKGFGAPERRLIPALYGTYLIPAGLFIFAFTSRESIHWIVPTIGAGLSVGGTYVVFQSIFLYLPFTYPQYSASLFAANDFARSTLAAAAILFSRPMFLKLGVDGGVGLLAGLTVICIAGIYILFWYGDKLRARSRFAAK</sequence>
<dbReference type="Gene3D" id="1.20.1250.20">
    <property type="entry name" value="MFS general substrate transporter like domains"/>
    <property type="match status" value="1"/>
</dbReference>
<gene>
    <name evidence="8" type="ORF">L207DRAFT_471568</name>
</gene>
<evidence type="ECO:0000256" key="5">
    <source>
        <dbReference type="SAM" id="MobiDB-lite"/>
    </source>
</evidence>
<feature type="compositionally biased region" description="Low complexity" evidence="5">
    <location>
        <begin position="57"/>
        <end position="73"/>
    </location>
</feature>
<evidence type="ECO:0000256" key="4">
    <source>
        <dbReference type="ARBA" id="ARBA00023136"/>
    </source>
</evidence>
<comment type="subcellular location">
    <subcellularLocation>
        <location evidence="1">Membrane</location>
        <topology evidence="1">Multi-pass membrane protein</topology>
    </subcellularLocation>
</comment>
<dbReference type="EMBL" id="KZ613960">
    <property type="protein sequence ID" value="PMD32159.1"/>
    <property type="molecule type" value="Genomic_DNA"/>
</dbReference>
<feature type="transmembrane region" description="Helical" evidence="6">
    <location>
        <begin position="417"/>
        <end position="439"/>
    </location>
</feature>
<organism evidence="8 9">
    <name type="scientific">Hyaloscypha variabilis (strain UAMH 11265 / GT02V1 / F)</name>
    <name type="common">Meliniomyces variabilis</name>
    <dbReference type="NCBI Taxonomy" id="1149755"/>
    <lineage>
        <taxon>Eukaryota</taxon>
        <taxon>Fungi</taxon>
        <taxon>Dikarya</taxon>
        <taxon>Ascomycota</taxon>
        <taxon>Pezizomycotina</taxon>
        <taxon>Leotiomycetes</taxon>
        <taxon>Helotiales</taxon>
        <taxon>Hyaloscyphaceae</taxon>
        <taxon>Hyaloscypha</taxon>
        <taxon>Hyaloscypha variabilis</taxon>
    </lineage>
</organism>
<dbReference type="InterPro" id="IPR020846">
    <property type="entry name" value="MFS_dom"/>
</dbReference>
<dbReference type="InterPro" id="IPR011701">
    <property type="entry name" value="MFS"/>
</dbReference>
<dbReference type="SUPFAM" id="SSF103473">
    <property type="entry name" value="MFS general substrate transporter"/>
    <property type="match status" value="1"/>
</dbReference>
<dbReference type="Proteomes" id="UP000235786">
    <property type="component" value="Unassembled WGS sequence"/>
</dbReference>
<dbReference type="PROSITE" id="PS50850">
    <property type="entry name" value="MFS"/>
    <property type="match status" value="1"/>
</dbReference>
<dbReference type="GO" id="GO:0015244">
    <property type="term" value="F:fluconazole transmembrane transporter activity"/>
    <property type="evidence" value="ECO:0007669"/>
    <property type="project" value="TreeGrafter"/>
</dbReference>
<dbReference type="Pfam" id="PF07690">
    <property type="entry name" value="MFS_1"/>
    <property type="match status" value="1"/>
</dbReference>
<reference evidence="8 9" key="1">
    <citation type="submission" date="2016-04" db="EMBL/GenBank/DDBJ databases">
        <title>A degradative enzymes factory behind the ericoid mycorrhizal symbiosis.</title>
        <authorList>
            <consortium name="DOE Joint Genome Institute"/>
            <person name="Martino E."/>
            <person name="Morin E."/>
            <person name="Grelet G."/>
            <person name="Kuo A."/>
            <person name="Kohler A."/>
            <person name="Daghino S."/>
            <person name="Barry K."/>
            <person name="Choi C."/>
            <person name="Cichocki N."/>
            <person name="Clum A."/>
            <person name="Copeland A."/>
            <person name="Hainaut M."/>
            <person name="Haridas S."/>
            <person name="Labutti K."/>
            <person name="Lindquist E."/>
            <person name="Lipzen A."/>
            <person name="Khouja H.-R."/>
            <person name="Murat C."/>
            <person name="Ohm R."/>
            <person name="Olson A."/>
            <person name="Spatafora J."/>
            <person name="Veneault-Fourrey C."/>
            <person name="Henrissat B."/>
            <person name="Grigoriev I."/>
            <person name="Martin F."/>
            <person name="Perotto S."/>
        </authorList>
    </citation>
    <scope>NUCLEOTIDE SEQUENCE [LARGE SCALE GENOMIC DNA]</scope>
    <source>
        <strain evidence="8 9">F</strain>
    </source>
</reference>
<feature type="domain" description="Major facilitator superfamily (MFS) profile" evidence="7">
    <location>
        <begin position="144"/>
        <end position="585"/>
    </location>
</feature>
<evidence type="ECO:0000256" key="6">
    <source>
        <dbReference type="SAM" id="Phobius"/>
    </source>
</evidence>
<feature type="transmembrane region" description="Helical" evidence="6">
    <location>
        <begin position="551"/>
        <end position="572"/>
    </location>
</feature>
<feature type="region of interest" description="Disordered" evidence="5">
    <location>
        <begin position="41"/>
        <end position="79"/>
    </location>
</feature>
<proteinExistence type="predicted"/>
<dbReference type="AlphaFoldDB" id="A0A2J6R103"/>
<keyword evidence="9" id="KW-1185">Reference proteome</keyword>
<keyword evidence="4 6" id="KW-0472">Membrane</keyword>
<dbReference type="InterPro" id="IPR036259">
    <property type="entry name" value="MFS_trans_sf"/>
</dbReference>
<feature type="transmembrane region" description="Helical" evidence="6">
    <location>
        <begin position="484"/>
        <end position="509"/>
    </location>
</feature>
<feature type="transmembrane region" description="Helical" evidence="6">
    <location>
        <begin position="378"/>
        <end position="397"/>
    </location>
</feature>
<dbReference type="PANTHER" id="PTHR23502">
    <property type="entry name" value="MAJOR FACILITATOR SUPERFAMILY"/>
    <property type="match status" value="1"/>
</dbReference>
<dbReference type="OrthoDB" id="3357846at2759"/>
<evidence type="ECO:0000256" key="3">
    <source>
        <dbReference type="ARBA" id="ARBA00022989"/>
    </source>
</evidence>
<feature type="transmembrane region" description="Helical" evidence="6">
    <location>
        <begin position="270"/>
        <end position="293"/>
    </location>
</feature>
<feature type="transmembrane region" description="Helical" evidence="6">
    <location>
        <begin position="305"/>
        <end position="330"/>
    </location>
</feature>
<keyword evidence="2 6" id="KW-0812">Transmembrane</keyword>
<dbReference type="STRING" id="1149755.A0A2J6R103"/>
<feature type="transmembrane region" description="Helical" evidence="6">
    <location>
        <begin position="143"/>
        <end position="166"/>
    </location>
</feature>
<feature type="transmembrane region" description="Helical" evidence="6">
    <location>
        <begin position="178"/>
        <end position="198"/>
    </location>
</feature>
<evidence type="ECO:0000259" key="7">
    <source>
        <dbReference type="PROSITE" id="PS50850"/>
    </source>
</evidence>
<evidence type="ECO:0000256" key="2">
    <source>
        <dbReference type="ARBA" id="ARBA00022692"/>
    </source>
</evidence>
<evidence type="ECO:0000313" key="8">
    <source>
        <dbReference type="EMBL" id="PMD32159.1"/>
    </source>
</evidence>